<dbReference type="SUPFAM" id="SSF54966">
    <property type="entry name" value="RuBisCO, large subunit, small (N-terminal) domain"/>
    <property type="match status" value="4"/>
</dbReference>
<dbReference type="GO" id="GO:0000287">
    <property type="term" value="F:magnesium ion binding"/>
    <property type="evidence" value="ECO:0007669"/>
    <property type="project" value="InterPro"/>
</dbReference>
<dbReference type="Pfam" id="PF00016">
    <property type="entry name" value="RuBisCO_large"/>
    <property type="match status" value="4"/>
</dbReference>
<keyword evidence="7" id="KW-0934">Plastid</keyword>
<dbReference type="InterPro" id="IPR036422">
    <property type="entry name" value="RuBisCO_lsu_N_sf"/>
</dbReference>
<evidence type="ECO:0000256" key="14">
    <source>
        <dbReference type="ARBA" id="ARBA00048059"/>
    </source>
</evidence>
<comment type="caution">
    <text evidence="18">The sequence shown here is derived from an EMBL/GenBank/DDBJ whole genome shotgun (WGS) entry which is preliminary data.</text>
</comment>
<dbReference type="SUPFAM" id="SSF51649">
    <property type="entry name" value="RuBisCo, C-terminal domain"/>
    <property type="match status" value="4"/>
</dbReference>
<evidence type="ECO:0000256" key="11">
    <source>
        <dbReference type="ARBA" id="ARBA00023033"/>
    </source>
</evidence>
<comment type="subcellular location">
    <subcellularLocation>
        <location evidence="3">Plastid</location>
    </subcellularLocation>
</comment>
<feature type="domain" description="Ribulose bisphosphate carboxylase large subunit ferrodoxin-like N-terminal" evidence="17">
    <location>
        <begin position="630"/>
        <end position="748"/>
    </location>
</feature>
<feature type="domain" description="Ribulose bisphosphate carboxylase large subunit C-terminal" evidence="16">
    <location>
        <begin position="1277"/>
        <end position="1564"/>
    </location>
</feature>
<feature type="domain" description="Ribulose bisphosphate carboxylase large subunit C-terminal" evidence="16">
    <location>
        <begin position="250"/>
        <end position="558"/>
    </location>
</feature>
<evidence type="ECO:0000256" key="10">
    <source>
        <dbReference type="ARBA" id="ARBA00023002"/>
    </source>
</evidence>
<dbReference type="GO" id="GO:0004497">
    <property type="term" value="F:monooxygenase activity"/>
    <property type="evidence" value="ECO:0007669"/>
    <property type="project" value="UniProtKB-KW"/>
</dbReference>
<dbReference type="InterPro" id="IPR000685">
    <property type="entry name" value="RuBisCO_lsu_C"/>
</dbReference>
<keyword evidence="10" id="KW-0560">Oxidoreductase</keyword>
<dbReference type="InterPro" id="IPR020878">
    <property type="entry name" value="RuBisCo_large_chain_AS"/>
</dbReference>
<comment type="similarity">
    <text evidence="4">Belongs to the RuBisCO large chain family. Type II subfamily.</text>
</comment>
<comment type="cofactor">
    <cofactor evidence="1">
        <name>Mg(2+)</name>
        <dbReference type="ChEBI" id="CHEBI:18420"/>
    </cofactor>
</comment>
<keyword evidence="6" id="KW-0113">Calvin cycle</keyword>
<evidence type="ECO:0000256" key="2">
    <source>
        <dbReference type="ARBA" id="ARBA00003617"/>
    </source>
</evidence>
<evidence type="ECO:0000313" key="19">
    <source>
        <dbReference type="Proteomes" id="UP000604046"/>
    </source>
</evidence>
<evidence type="ECO:0000313" key="18">
    <source>
        <dbReference type="EMBL" id="CAE7550818.1"/>
    </source>
</evidence>
<feature type="domain" description="Ribulose bisphosphate carboxylase large subunit C-terminal" evidence="16">
    <location>
        <begin position="758"/>
        <end position="1066"/>
    </location>
</feature>
<evidence type="ECO:0000256" key="9">
    <source>
        <dbReference type="ARBA" id="ARBA00022842"/>
    </source>
</evidence>
<comment type="function">
    <text evidence="2">RuBisCO catalyzes two reactions: the carboxylation of D-ribulose 1,5-bisphosphate, the primary event in carbon dioxide fixation, as well as the oxidative fragmentation of the pentose substrate. Both reactions occur simultaneously and in competition at the same active site.</text>
</comment>
<comment type="catalytic activity">
    <reaction evidence="14">
        <text>D-ribulose 1,5-bisphosphate + O2 = 2-phosphoglycolate + (2R)-3-phosphoglycerate + 2 H(+)</text>
        <dbReference type="Rhea" id="RHEA:36631"/>
        <dbReference type="ChEBI" id="CHEBI:15378"/>
        <dbReference type="ChEBI" id="CHEBI:15379"/>
        <dbReference type="ChEBI" id="CHEBI:57870"/>
        <dbReference type="ChEBI" id="CHEBI:58033"/>
        <dbReference type="ChEBI" id="CHEBI:58272"/>
    </reaction>
</comment>
<dbReference type="InterPro" id="IPR036376">
    <property type="entry name" value="RuBisCO_lsu_C_sf"/>
</dbReference>
<dbReference type="GO" id="GO:0009536">
    <property type="term" value="C:plastid"/>
    <property type="evidence" value="ECO:0007669"/>
    <property type="project" value="UniProtKB-SubCell"/>
</dbReference>
<evidence type="ECO:0000256" key="4">
    <source>
        <dbReference type="ARBA" id="ARBA00005475"/>
    </source>
</evidence>
<dbReference type="InterPro" id="IPR017443">
    <property type="entry name" value="RuBisCO_lsu_fd_N"/>
</dbReference>
<evidence type="ECO:0000259" key="17">
    <source>
        <dbReference type="Pfam" id="PF02788"/>
    </source>
</evidence>
<evidence type="ECO:0000256" key="7">
    <source>
        <dbReference type="ARBA" id="ARBA00022640"/>
    </source>
</evidence>
<keyword evidence="8" id="KW-0479">Metal-binding</keyword>
<dbReference type="Pfam" id="PF02788">
    <property type="entry name" value="RuBisCO_large_N"/>
    <property type="match status" value="4"/>
</dbReference>
<feature type="domain" description="Ribulose bisphosphate carboxylase large subunit ferrodoxin-like N-terminal" evidence="17">
    <location>
        <begin position="116"/>
        <end position="240"/>
    </location>
</feature>
<keyword evidence="19" id="KW-1185">Reference proteome</keyword>
<evidence type="ECO:0000256" key="12">
    <source>
        <dbReference type="ARBA" id="ARBA00023239"/>
    </source>
</evidence>
<keyword evidence="13" id="KW-0120">Carbon dioxide fixation</keyword>
<evidence type="ECO:0000256" key="13">
    <source>
        <dbReference type="ARBA" id="ARBA00023300"/>
    </source>
</evidence>
<dbReference type="EC" id="4.1.1.39" evidence="5"/>
<organism evidence="18 19">
    <name type="scientific">Symbiodinium natans</name>
    <dbReference type="NCBI Taxonomy" id="878477"/>
    <lineage>
        <taxon>Eukaryota</taxon>
        <taxon>Sar</taxon>
        <taxon>Alveolata</taxon>
        <taxon>Dinophyceae</taxon>
        <taxon>Suessiales</taxon>
        <taxon>Symbiodiniaceae</taxon>
        <taxon>Symbiodinium</taxon>
    </lineage>
</organism>
<evidence type="ECO:0000256" key="15">
    <source>
        <dbReference type="ARBA" id="ARBA00049469"/>
    </source>
</evidence>
<gene>
    <name evidence="18" type="primary">rbcL</name>
    <name evidence="18" type="ORF">SNAT2548_LOCUS30927</name>
</gene>
<dbReference type="InterPro" id="IPR020871">
    <property type="entry name" value="RuBisCO_lsuII"/>
</dbReference>
<dbReference type="InterPro" id="IPR033966">
    <property type="entry name" value="RuBisCO"/>
</dbReference>
<evidence type="ECO:0000256" key="1">
    <source>
        <dbReference type="ARBA" id="ARBA00001946"/>
    </source>
</evidence>
<keyword evidence="9" id="KW-0460">Magnesium</keyword>
<dbReference type="PANTHER" id="PTHR42704">
    <property type="entry name" value="RIBULOSE BISPHOSPHATE CARBOXYLASE"/>
    <property type="match status" value="1"/>
</dbReference>
<dbReference type="CDD" id="cd08211">
    <property type="entry name" value="RuBisCO_large_II"/>
    <property type="match status" value="4"/>
</dbReference>
<dbReference type="Proteomes" id="UP000604046">
    <property type="component" value="Unassembled WGS sequence"/>
</dbReference>
<evidence type="ECO:0000259" key="16">
    <source>
        <dbReference type="Pfam" id="PF00016"/>
    </source>
</evidence>
<dbReference type="Gene3D" id="3.20.20.110">
    <property type="entry name" value="Ribulose bisphosphate carboxylase, large subunit, C-terminal domain"/>
    <property type="match status" value="4"/>
</dbReference>
<comment type="catalytic activity">
    <reaction evidence="15">
        <text>2 (2R)-3-phosphoglycerate + 2 H(+) = D-ribulose 1,5-bisphosphate + CO2 + H2O</text>
        <dbReference type="Rhea" id="RHEA:23124"/>
        <dbReference type="ChEBI" id="CHEBI:15377"/>
        <dbReference type="ChEBI" id="CHEBI:15378"/>
        <dbReference type="ChEBI" id="CHEBI:16526"/>
        <dbReference type="ChEBI" id="CHEBI:57870"/>
        <dbReference type="ChEBI" id="CHEBI:58272"/>
        <dbReference type="EC" id="4.1.1.39"/>
    </reaction>
</comment>
<dbReference type="EMBL" id="CAJNDS010002634">
    <property type="protein sequence ID" value="CAE7550818.1"/>
    <property type="molecule type" value="Genomic_DNA"/>
</dbReference>
<evidence type="ECO:0000256" key="6">
    <source>
        <dbReference type="ARBA" id="ARBA00022567"/>
    </source>
</evidence>
<dbReference type="PROSITE" id="PS00157">
    <property type="entry name" value="RUBISCO_LARGE"/>
    <property type="match status" value="4"/>
</dbReference>
<accession>A0A812U1I6</accession>
<feature type="domain" description="Ribulose bisphosphate carboxylase large subunit ferrodoxin-like N-terminal" evidence="17">
    <location>
        <begin position="1149"/>
        <end position="1267"/>
    </location>
</feature>
<dbReference type="Gene3D" id="3.30.70.150">
    <property type="entry name" value="RuBisCO large subunit, N-terminal domain"/>
    <property type="match status" value="4"/>
</dbReference>
<dbReference type="PANTHER" id="PTHR42704:SF17">
    <property type="entry name" value="RIBULOSE BISPHOSPHATE CARBOXYLASE LARGE CHAIN"/>
    <property type="match status" value="1"/>
</dbReference>
<keyword evidence="12" id="KW-0456">Lyase</keyword>
<keyword evidence="11" id="KW-0503">Monooxygenase</keyword>
<evidence type="ECO:0000256" key="3">
    <source>
        <dbReference type="ARBA" id="ARBA00004474"/>
    </source>
</evidence>
<dbReference type="GO" id="GO:0019253">
    <property type="term" value="P:reductive pentose-phosphate cycle"/>
    <property type="evidence" value="ECO:0007669"/>
    <property type="project" value="UniProtKB-KW"/>
</dbReference>
<dbReference type="GO" id="GO:0016984">
    <property type="term" value="F:ribulose-bisphosphate carboxylase activity"/>
    <property type="evidence" value="ECO:0007669"/>
    <property type="project" value="UniProtKB-EC"/>
</dbReference>
<evidence type="ECO:0000256" key="8">
    <source>
        <dbReference type="ARBA" id="ARBA00022723"/>
    </source>
</evidence>
<evidence type="ECO:0000256" key="5">
    <source>
        <dbReference type="ARBA" id="ARBA00012287"/>
    </source>
</evidence>
<name>A0A812U1I6_9DINO</name>
<reference evidence="18" key="1">
    <citation type="submission" date="2021-02" db="EMBL/GenBank/DDBJ databases">
        <authorList>
            <person name="Dougan E. K."/>
            <person name="Rhodes N."/>
            <person name="Thang M."/>
            <person name="Chan C."/>
        </authorList>
    </citation>
    <scope>NUCLEOTIDE SEQUENCE</scope>
</reference>
<proteinExistence type="inferred from homology"/>
<dbReference type="NCBIfam" id="NF010002">
    <property type="entry name" value="PRK13475.1"/>
    <property type="match status" value="3"/>
</dbReference>
<sequence length="2132" mass="230338">MAQRSSKMALAGAAAGGVALLNSASAFVSAPATAQPALRGTPAAQAQAQTASTGSSMSTLAAGGAVAAAAVAAGSRPGRQARGTPLPTTVVPMKESSVTRRALDQSSRYADLSLDEATLIKNGKHVLVAYIMKPKAGYDYLATAAHFAAESSTGTNVNVCTTDDFTKSVDALVYYIDPDSEEMKIAYPNLLFDRNIIDGRAMMCSFLTLSIGNNQGWGLSVGMGDVEYGKIYDFYLPPEFLRLYDGPAVNVEDMWRILGKGTSNGGLVVGTIIKPKLGLQPKPFGEACYAFWQGGDFIKNDEPQGNQVFCQMNEVIPEVVKAMRACIKETGVGKLFSANITADDPNEMIARGKYCLSQFGPLSENCAFLVDGYVAGGTAVTCARRNFPGQFLHYHRAGHGSVTSPQTQRGYTAFVHTKISRVIGASGIHTGTMSFGKMEGDASDKNIAFMLQDDAADGPYYHQPWEGMKQTTPIISGGMNALRLPAFFENLGHSNVILTAGGGSFGHKDGPKPGAVSCRQGEEAWKAWKSGQYGNISLSDGVIEFAKTHEEIKGAFLTFQKDADQIYPGWKEKLGYTGESSVQAASFDWAKKASAAAFVGASVAPAKKESSISRKALDQSSRYADLSLDEATLIKNGKHVLVAYIMKPKAGYDYLATAAHFAAESSTGTNVNVCTTDDFTKSVDALVYYIDPDSEEMKIAYPNLLFDRNIIDGRAMMCSFLTLSIGNNQGMGDVEYGKIYDFYLPPEFLRLYDGPAVNVEDMWRILGKGTSNGGLVVGTIIKPKLGLQPKPFGEACYAFWQGGDFIKNDEPQGNQVFCQMNEVIPEVVKAMRACIKETGVGKLFSANITADDPNEMIARGKYCLSQFGPLSENCAFLVDGYVAGGTAVTCARRNFPGQFLHYHRAGHGSVTSPQTQRGYTAFVHTKISRVIGASGIHTGTMSFGKMEGDASDKNIAFMLQDDAADGPYYHQPWEGMKQTTPIISGGMNALRLPAFFENLGHSNVILTAGGGSFGHKDGPKPGAVSCRQGEEAWKAWRSGQYGNISLSDGVIEFAKTHEEIKGAFLTFQKDADQIYPGWKEKLGYTGESSVQAASFDWAKKASAAAFVGASVAPAKKESSISRKALDQSSRYADLSLDEATLIKRPSCRNGKHVLVAYIMKPKAGYDYLATAAHFAAESSTGTNVNVCTTDDFTKSVDALVYYIDPDSEEMKIAYPNLLFDRNIIDGRAMMCSFLTLSIGNNQGWGLSVGMGDVEYGKIYDFYLPPEFLRLYDGPAVNVEDMWRILGKGTSNGGLVVGTIIKPKLGLQPKPFGEACYAFWQGGDFIKNDEPQGNQVFCQMNEVIPEVVKAMRACIKETGVGKLFSANITADDPNEMIARGKYCCTAVTCARRNFPGQFLHYHRAGHGSVTSPQTQRGYTAFVHTKISRVIGASGIHTGTMSFGKMEGDASDKNIAFMLQDDAADGPYYHQPWEGMKQTTPIISGGMNALRLPAFFENLGHSNVILTAGGGSFGHKDGPKPGAVSCRQGEEAWKAWKSGQYGNISLSDGVIEFAKTHEEIKGAFLTFQKDADQIYPGWKEKLGYTGESSVQAASFDWAKKASAAAFVGASVAPAKKESSVSRKALDQSSRYADLSLDEATLIKRPSCSQDMSNCMKCSMRQHVKSISNGKHVLVAYIMKPKAGYDYLATAAHFAAESSTGTNVNVCTTDDFTKSVDALVYYIDPDSEEMKIAYPNLLFDRNIIDGRAMMCSFLTLSIGNNQGMGDVEYGKIYDFYLPPEFLRLYDGPAVNVEDMWRILGKGTSNGGLVVGTIIKPKLGLQPKPFGEACYAFWQGGDFIKNDEPQGNQVFCQMNEVIPEVVKAMRACIKETGVGKLFSANITADDPNEMIARGKYCLSQFGPLSENCAFLVDGYVAGGTAVTCARRNFPGQFLHYHRAGHGSVTSPQTQRGYTAFVHTKISRVIGASGIHTGTMSFGKMEGDASDKNIAFMLQDDAADGPYYHQPWEGMKQTTPIISGGMNALRLPAFFENLGHSNVILTAGGGSFGHKDGPKPGAVSCRQGEEAWKAWRSGQYGNISLSDGVIEFAKTHEEIKGAFLTFQKDADQIYPGWKEKLGYTGESSVQAASFDWAKKAP</sequence>
<feature type="domain" description="Ribulose bisphosphate carboxylase large subunit C-terminal" evidence="16">
    <location>
        <begin position="1788"/>
        <end position="2096"/>
    </location>
</feature>
<protein>
    <recommendedName>
        <fullName evidence="5">ribulose-bisphosphate carboxylase</fullName>
        <ecNumber evidence="5">4.1.1.39</ecNumber>
    </recommendedName>
</protein>
<feature type="domain" description="Ribulose bisphosphate carboxylase large subunit ferrodoxin-like N-terminal" evidence="17">
    <location>
        <begin position="1665"/>
        <end position="1778"/>
    </location>
</feature>